<dbReference type="InterPro" id="IPR041679">
    <property type="entry name" value="DNA2/NAM7-like_C"/>
</dbReference>
<sequence>MAHKRPLTKAHLEAFCEQLHTRLGSEQAFQPSLKACPKVSDISALAQTPTVAMCGVLGLFPHQESSVSPNIFNEIEFKNFSWTADLTHEFAILPEDAHQRAALRAVLRNKIVVVEGSRGTGKTHLATNILLNALSNGQKVAAIAHDMGSLIQIQNEFVKLGLGHLTFLLKDIYQDKKLLLDIIRNEQSGRSVDYKEDEFKITLKQARRFLAQSDDSHAALSRPIFGDVPFSEVVGYYLKSQPKAGRELLANHLNAADYDFSLKEYDILKAAIEEAVWTFKSVNTLKHPLSHLHPSVFEGEKNEERRTKVTQNLSHFIEKWKALHHRYIAVYDTYAQKLMHYYESHYTDLTAQIRLLKESYSDHKFQFGEAFESNNFFRLSGLRAASLFSDRSKNVLSAKDEAMKQYTVLASIFNERKHFKHDFLSQSDKKDFKKLQTNLETFELSLKGWRKALPATLQEELQRLNSKTAQHFDKDLAEEIAVLEADLEQLSELTNEHKVLADTLAHKMLTLPKRMLFIEDTIEKLEDLKLNMRDFESFYDWQRYWLRLPENGKKVIQSLIKVKPNDWVAAFDSWYFHNTLVANYQTSALDNDNLMAQMCEAEDKLRTLLPAQIAHVWNERKKESIRALKSQNTEGYKLLFSSKNQELAKKKYLKDIINNYLPTLTDIYPVLLTTPSVATQWVEAEGKEFDLVVFDNAQNWSLDEIMPILPNTEGGVILSEYSKSDEPVPQSLVSTAQKQDAVSVRLNYLHRPVSSWVQALNQFVFCPDLEVPFNTTNIQQSIAITHVKGKYNERSQSNEAEIKGIIQLLEDIHATPFNTFPRIGIVCMNKKQRNALSNALLHIVQKTLNGWEKIEQLQRNGLGIYTLDEIEGLQFDILIMSGTFESLDKMTLSKKELRKAFNCFTQKFHYFNSVPQEDLVTAADEQHHPEGTFLLANLLLLAENMDKNADEVNPIIEKLKALYTSPKPYPSSVFIEQVKAHLSPFIRTEDIKENYFIDNHIFPLVIKKEDKTIVVRIDGKLIEGNYFSATWEQRILKELQKKDISVISIWSYNWWKNPKGEAEDLALKMVV</sequence>
<dbReference type="Gene3D" id="3.40.50.300">
    <property type="entry name" value="P-loop containing nucleotide triphosphate hydrolases"/>
    <property type="match status" value="2"/>
</dbReference>
<keyword evidence="3" id="KW-1185">Reference proteome</keyword>
<dbReference type="AlphaFoldDB" id="A0AAD5KEI3"/>
<accession>A0AAD5KEI3</accession>
<evidence type="ECO:0000313" key="2">
    <source>
        <dbReference type="EMBL" id="KAI9550257.1"/>
    </source>
</evidence>
<proteinExistence type="predicted"/>
<dbReference type="Pfam" id="PF13087">
    <property type="entry name" value="AAA_12"/>
    <property type="match status" value="1"/>
</dbReference>
<protein>
    <recommendedName>
        <fullName evidence="1">DNA2/NAM7 helicase-like C-terminal domain-containing protein</fullName>
    </recommendedName>
</protein>
<dbReference type="Proteomes" id="UP000820818">
    <property type="component" value="Unassembled WGS sequence"/>
</dbReference>
<reference evidence="2" key="1">
    <citation type="submission" date="2022-05" db="EMBL/GenBank/DDBJ databases">
        <title>A multi-omics perspective on studying reproductive biology in Daphnia sinensis.</title>
        <authorList>
            <person name="Jia J."/>
        </authorList>
    </citation>
    <scope>NUCLEOTIDE SEQUENCE</scope>
    <source>
        <strain evidence="2">WSL</strain>
    </source>
</reference>
<dbReference type="InterPro" id="IPR027417">
    <property type="entry name" value="P-loop_NTPase"/>
</dbReference>
<organism evidence="2 3">
    <name type="scientific">Daphnia sinensis</name>
    <dbReference type="NCBI Taxonomy" id="1820382"/>
    <lineage>
        <taxon>Eukaryota</taxon>
        <taxon>Metazoa</taxon>
        <taxon>Ecdysozoa</taxon>
        <taxon>Arthropoda</taxon>
        <taxon>Crustacea</taxon>
        <taxon>Branchiopoda</taxon>
        <taxon>Diplostraca</taxon>
        <taxon>Cladocera</taxon>
        <taxon>Anomopoda</taxon>
        <taxon>Daphniidae</taxon>
        <taxon>Daphnia</taxon>
        <taxon>Daphnia similis group</taxon>
    </lineage>
</organism>
<comment type="caution">
    <text evidence="2">The sequence shown here is derived from an EMBL/GenBank/DDBJ whole genome shotgun (WGS) entry which is preliminary data.</text>
</comment>
<feature type="domain" description="DNA2/NAM7 helicase-like C-terminal" evidence="1">
    <location>
        <begin position="780"/>
        <end position="881"/>
    </location>
</feature>
<name>A0AAD5KEI3_9CRUS</name>
<gene>
    <name evidence="2" type="ORF">GHT06_007228</name>
</gene>
<dbReference type="EMBL" id="WJBH02000170">
    <property type="protein sequence ID" value="KAI9550257.1"/>
    <property type="molecule type" value="Genomic_DNA"/>
</dbReference>
<dbReference type="SUPFAM" id="SSF52540">
    <property type="entry name" value="P-loop containing nucleoside triphosphate hydrolases"/>
    <property type="match status" value="1"/>
</dbReference>
<evidence type="ECO:0000313" key="3">
    <source>
        <dbReference type="Proteomes" id="UP000820818"/>
    </source>
</evidence>
<evidence type="ECO:0000259" key="1">
    <source>
        <dbReference type="Pfam" id="PF13087"/>
    </source>
</evidence>